<reference evidence="11" key="2">
    <citation type="submission" date="2020-09" db="EMBL/GenBank/DDBJ databases">
        <authorList>
            <person name="Sun Q."/>
            <person name="Kim S."/>
        </authorList>
    </citation>
    <scope>NUCLEOTIDE SEQUENCE</scope>
    <source>
        <strain evidence="11">KCTC 42590</strain>
    </source>
</reference>
<evidence type="ECO:0000259" key="9">
    <source>
        <dbReference type="PROSITE" id="PS50893"/>
    </source>
</evidence>
<protein>
    <submittedName>
        <fullName evidence="11">Molybdenum import ATP-binding protein ModC</fullName>
    </submittedName>
</protein>
<dbReference type="InterPro" id="IPR005116">
    <property type="entry name" value="Transp-assoc_OB_typ1"/>
</dbReference>
<evidence type="ECO:0000313" key="11">
    <source>
        <dbReference type="EMBL" id="GHF25610.1"/>
    </source>
</evidence>
<evidence type="ECO:0000313" key="12">
    <source>
        <dbReference type="Proteomes" id="UP000630923"/>
    </source>
</evidence>
<reference evidence="11" key="1">
    <citation type="journal article" date="2014" name="Int. J. Syst. Evol. Microbiol.">
        <title>Complete genome sequence of Corynebacterium casei LMG S-19264T (=DSM 44701T), isolated from a smear-ripened cheese.</title>
        <authorList>
            <consortium name="US DOE Joint Genome Institute (JGI-PGF)"/>
            <person name="Walter F."/>
            <person name="Albersmeier A."/>
            <person name="Kalinowski J."/>
            <person name="Ruckert C."/>
        </authorList>
    </citation>
    <scope>NUCLEOTIDE SEQUENCE</scope>
    <source>
        <strain evidence="11">KCTC 42590</strain>
    </source>
</reference>
<proteinExistence type="predicted"/>
<dbReference type="AlphaFoldDB" id="A0A919AUG2"/>
<dbReference type="GO" id="GO:0005524">
    <property type="term" value="F:ATP binding"/>
    <property type="evidence" value="ECO:0007669"/>
    <property type="project" value="UniProtKB-KW"/>
</dbReference>
<keyword evidence="3 8" id="KW-0500">Molybdenum</keyword>
<evidence type="ECO:0000256" key="4">
    <source>
        <dbReference type="ARBA" id="ARBA00022741"/>
    </source>
</evidence>
<dbReference type="SMART" id="SM00382">
    <property type="entry name" value="AAA"/>
    <property type="match status" value="1"/>
</dbReference>
<comment type="caution">
    <text evidence="11">The sequence shown here is derived from an EMBL/GenBank/DDBJ whole genome shotgun (WGS) entry which is preliminary data.</text>
</comment>
<gene>
    <name evidence="11" type="primary">modC</name>
    <name evidence="11" type="ORF">GCM10017044_20530</name>
</gene>
<dbReference type="Gene3D" id="2.40.50.100">
    <property type="match status" value="1"/>
</dbReference>
<keyword evidence="7" id="KW-0472">Membrane</keyword>
<feature type="domain" description="ABC transporter" evidence="9">
    <location>
        <begin position="4"/>
        <end position="231"/>
    </location>
</feature>
<dbReference type="SUPFAM" id="SSF50331">
    <property type="entry name" value="MOP-like"/>
    <property type="match status" value="1"/>
</dbReference>
<keyword evidence="4" id="KW-0547">Nucleotide-binding</keyword>
<feature type="domain" description="Mop" evidence="10">
    <location>
        <begin position="289"/>
        <end position="356"/>
    </location>
</feature>
<dbReference type="GO" id="GO:0015689">
    <property type="term" value="P:molybdate ion transport"/>
    <property type="evidence" value="ECO:0007669"/>
    <property type="project" value="InterPro"/>
</dbReference>
<dbReference type="EMBL" id="BNCI01000002">
    <property type="protein sequence ID" value="GHF25610.1"/>
    <property type="molecule type" value="Genomic_DNA"/>
</dbReference>
<dbReference type="Pfam" id="PF00005">
    <property type="entry name" value="ABC_tran"/>
    <property type="match status" value="1"/>
</dbReference>
<dbReference type="InterPro" id="IPR004606">
    <property type="entry name" value="Mop_domain"/>
</dbReference>
<evidence type="ECO:0000256" key="7">
    <source>
        <dbReference type="ARBA" id="ARBA00023136"/>
    </source>
</evidence>
<dbReference type="InterPro" id="IPR003439">
    <property type="entry name" value="ABC_transporter-like_ATP-bd"/>
</dbReference>
<evidence type="ECO:0000256" key="2">
    <source>
        <dbReference type="ARBA" id="ARBA00022475"/>
    </source>
</evidence>
<accession>A0A919AUG2</accession>
<evidence type="ECO:0000259" key="10">
    <source>
        <dbReference type="PROSITE" id="PS51866"/>
    </source>
</evidence>
<keyword evidence="6" id="KW-1278">Translocase</keyword>
<dbReference type="PROSITE" id="PS50893">
    <property type="entry name" value="ABC_TRANSPORTER_2"/>
    <property type="match status" value="1"/>
</dbReference>
<dbReference type="InterPro" id="IPR027417">
    <property type="entry name" value="P-loop_NTPase"/>
</dbReference>
<dbReference type="InterPro" id="IPR003593">
    <property type="entry name" value="AAA+_ATPase"/>
</dbReference>
<dbReference type="SUPFAM" id="SSF52540">
    <property type="entry name" value="P-loop containing nucleoside triphosphate hydrolases"/>
    <property type="match status" value="1"/>
</dbReference>
<dbReference type="Pfam" id="PF03459">
    <property type="entry name" value="TOBE"/>
    <property type="match status" value="1"/>
</dbReference>
<dbReference type="GO" id="GO:0016887">
    <property type="term" value="F:ATP hydrolysis activity"/>
    <property type="evidence" value="ECO:0007669"/>
    <property type="project" value="InterPro"/>
</dbReference>
<evidence type="ECO:0000256" key="6">
    <source>
        <dbReference type="ARBA" id="ARBA00022967"/>
    </source>
</evidence>
<evidence type="ECO:0000256" key="5">
    <source>
        <dbReference type="ARBA" id="ARBA00022840"/>
    </source>
</evidence>
<dbReference type="InterPro" id="IPR017871">
    <property type="entry name" value="ABC_transporter-like_CS"/>
</dbReference>
<dbReference type="RefSeq" id="WP_191252632.1">
    <property type="nucleotide sequence ID" value="NZ_BNCI01000002.1"/>
</dbReference>
<evidence type="ECO:0000256" key="8">
    <source>
        <dbReference type="PROSITE-ProRule" id="PRU01213"/>
    </source>
</evidence>
<dbReference type="InterPro" id="IPR008995">
    <property type="entry name" value="Mo/tungstate-bd_C_term_dom"/>
</dbReference>
<dbReference type="PANTHER" id="PTHR43514">
    <property type="entry name" value="ABC TRANSPORTER I FAMILY MEMBER 10"/>
    <property type="match status" value="1"/>
</dbReference>
<evidence type="ECO:0000256" key="1">
    <source>
        <dbReference type="ARBA" id="ARBA00022448"/>
    </source>
</evidence>
<dbReference type="InterPro" id="IPR050334">
    <property type="entry name" value="Molybdenum_import_ModC"/>
</dbReference>
<keyword evidence="1" id="KW-0813">Transport</keyword>
<dbReference type="Gene3D" id="3.40.50.300">
    <property type="entry name" value="P-loop containing nucleotide triphosphate hydrolases"/>
    <property type="match status" value="1"/>
</dbReference>
<keyword evidence="5 11" id="KW-0067">ATP-binding</keyword>
<keyword evidence="2" id="KW-1003">Cell membrane</keyword>
<dbReference type="Proteomes" id="UP000630923">
    <property type="component" value="Unassembled WGS sequence"/>
</dbReference>
<dbReference type="PROSITE" id="PS00211">
    <property type="entry name" value="ABC_TRANSPORTER_1"/>
    <property type="match status" value="1"/>
</dbReference>
<name>A0A919AUG2_9PROT</name>
<evidence type="ECO:0000256" key="3">
    <source>
        <dbReference type="ARBA" id="ARBA00022505"/>
    </source>
</evidence>
<organism evidence="11 12">
    <name type="scientific">Kordiimonas sediminis</name>
    <dbReference type="NCBI Taxonomy" id="1735581"/>
    <lineage>
        <taxon>Bacteria</taxon>
        <taxon>Pseudomonadati</taxon>
        <taxon>Pseudomonadota</taxon>
        <taxon>Alphaproteobacteria</taxon>
        <taxon>Kordiimonadales</taxon>
        <taxon>Kordiimonadaceae</taxon>
        <taxon>Kordiimonas</taxon>
    </lineage>
</organism>
<sequence>MTTTLTADIRWSIPTSLSLKEGTNTGQACFTVPSGITVLIGPSGSGKTTLMRMITGLSDITAGKLTLQGQNIAALPAYRRQIGYVPQSPTLFPHMSVRANILYGAKKDTDISFLVNELSLPDLLDRKPSSLSGGEARRVAIARALVSSPRLMLYDEPTSGLDPVKRASTLSLIRTVSRNHNVPAIVSTHLIDDMMPIADYALLMDNQSVVLEGSLEDVLDAPETTEVLGLEDGGSLIAAQITGEDNGLIEVSLGGQPLWLSGASRTTGDHVHMRIRARDVAIAKDRPENISINNCLAVTVQDLKPASTETIVTMLVAETDTVLKARITQKSATALALKPGDACFALIKAVAVWHRED</sequence>
<keyword evidence="12" id="KW-1185">Reference proteome</keyword>
<dbReference type="PANTHER" id="PTHR43514:SF4">
    <property type="entry name" value="ABC TRANSPORTER I FAMILY MEMBER 10"/>
    <property type="match status" value="1"/>
</dbReference>
<dbReference type="PROSITE" id="PS51866">
    <property type="entry name" value="MOP"/>
    <property type="match status" value="1"/>
</dbReference>